<accession>A0ACB5RB60</accession>
<dbReference type="Proteomes" id="UP001058074">
    <property type="component" value="Unassembled WGS sequence"/>
</dbReference>
<dbReference type="EMBL" id="BROD01000001">
    <property type="protein sequence ID" value="GKX66450.1"/>
    <property type="molecule type" value="Genomic_DNA"/>
</dbReference>
<keyword evidence="2" id="KW-1185">Reference proteome</keyword>
<reference evidence="1" key="1">
    <citation type="journal article" date="2025" name="Int. J. Syst. Evol. Microbiol.">
        <title>Inconstantimicrobium mannanitabidum sp. nov., a novel member of the family Clostridiaceae isolated from anoxic soil under the treatment of reductive soil disinfestation.</title>
        <authorList>
            <person name="Ueki A."/>
            <person name="Tonouchi A."/>
            <person name="Honma S."/>
            <person name="Kaku N."/>
            <person name="Ueki K."/>
        </authorList>
    </citation>
    <scope>NUCLEOTIDE SEQUENCE</scope>
    <source>
        <strain evidence="1">TW13</strain>
    </source>
</reference>
<evidence type="ECO:0000313" key="2">
    <source>
        <dbReference type="Proteomes" id="UP001058074"/>
    </source>
</evidence>
<proteinExistence type="predicted"/>
<organism evidence="1 2">
    <name type="scientific">Inconstantimicrobium mannanitabidum</name>
    <dbReference type="NCBI Taxonomy" id="1604901"/>
    <lineage>
        <taxon>Bacteria</taxon>
        <taxon>Bacillati</taxon>
        <taxon>Bacillota</taxon>
        <taxon>Clostridia</taxon>
        <taxon>Eubacteriales</taxon>
        <taxon>Clostridiaceae</taxon>
        <taxon>Inconstantimicrobium</taxon>
    </lineage>
</organism>
<comment type="caution">
    <text evidence="1">The sequence shown here is derived from an EMBL/GenBank/DDBJ whole genome shotgun (WGS) entry which is preliminary data.</text>
</comment>
<gene>
    <name evidence="1" type="ORF">rsdtw13_17080</name>
</gene>
<evidence type="ECO:0000313" key="1">
    <source>
        <dbReference type="EMBL" id="GKX66450.1"/>
    </source>
</evidence>
<sequence length="148" mass="17129">MKNNKIIIIFIIIFSTLIVGCTKEMKNSENKIINSGNKIIVEKRTGTKNNYEYYSEIKDSKKVQDIKDILESVSWKNAQVNMAYPPLYKFHFAKDNNEASDINYEVWVSPNKDKVELVIDNKAKYIQLDEKKSAKLFETLTGKKLGEL</sequence>
<protein>
    <submittedName>
        <fullName evidence="1">Uncharacterized protein</fullName>
    </submittedName>
</protein>
<name>A0ACB5RB60_9CLOT</name>